<sequence length="283" mass="30537">MNSLDLSPGADLSGLWGEVAPFWPELPWPELIPGYGAYHRVALFPGRAVIRVSTGLGHERRARREHANATAVGLLDLPVPTPGPIGRPVVATEWTACAIDYLPGRRRQDEEWDVVGPELTRVLAELRSVPLPVSAGLRPVRDWCGGPEWPAVVERIAAPLGRTLRRTAIDAAAAVLEVERDIRPVFVHGDFGMHNLLWLGGRIAGVLDLDTACAGDPAIDVAQLLGAFDPDDVERMTGAAVFARAVVHKRTLPLQVAAAADLAGDAVLRDHALSNFVERLDEI</sequence>
<evidence type="ECO:0000313" key="2">
    <source>
        <dbReference type="EMBL" id="MBK4346769.1"/>
    </source>
</evidence>
<evidence type="ECO:0000313" key="3">
    <source>
        <dbReference type="EMBL" id="MBK4348108.1"/>
    </source>
</evidence>
<proteinExistence type="predicted"/>
<dbReference type="InterPro" id="IPR011009">
    <property type="entry name" value="Kinase-like_dom_sf"/>
</dbReference>
<keyword evidence="4" id="KW-1185">Reference proteome</keyword>
<protein>
    <submittedName>
        <fullName evidence="3">Aminoglycoside phosphotransferase family protein</fullName>
    </submittedName>
</protein>
<dbReference type="Gene3D" id="3.90.1200.10">
    <property type="match status" value="1"/>
</dbReference>
<dbReference type="SUPFAM" id="SSF56112">
    <property type="entry name" value="Protein kinase-like (PK-like)"/>
    <property type="match status" value="1"/>
</dbReference>
<dbReference type="Pfam" id="PF01636">
    <property type="entry name" value="APH"/>
    <property type="match status" value="1"/>
</dbReference>
<dbReference type="RefSeq" id="WP_200555068.1">
    <property type="nucleotide sequence ID" value="NZ_JAEPES010000001.1"/>
</dbReference>
<reference evidence="3" key="1">
    <citation type="submission" date="2021-01" db="EMBL/GenBank/DDBJ databases">
        <title>Lacisediminihabitans sp. nov. strain G11-30, isolated from Antarctic Soil.</title>
        <authorList>
            <person name="Li J."/>
        </authorList>
    </citation>
    <scope>NUCLEOTIDE SEQUENCE</scope>
    <source>
        <strain evidence="3">G11-30</strain>
    </source>
</reference>
<dbReference type="EMBL" id="JAEPES010000001">
    <property type="protein sequence ID" value="MBK4346769.1"/>
    <property type="molecule type" value="Genomic_DNA"/>
</dbReference>
<gene>
    <name evidence="2" type="ORF">IV501_03915</name>
    <name evidence="3" type="ORF">IV501_10710</name>
</gene>
<dbReference type="PANTHER" id="PTHR21310">
    <property type="entry name" value="AMINOGLYCOSIDE PHOSPHOTRANSFERASE-RELATED-RELATED"/>
    <property type="match status" value="1"/>
</dbReference>
<accession>A0A934W2N9</accession>
<name>A0A934W2N9_9MICO</name>
<dbReference type="Proteomes" id="UP000636458">
    <property type="component" value="Unassembled WGS sequence"/>
</dbReference>
<evidence type="ECO:0000259" key="1">
    <source>
        <dbReference type="Pfam" id="PF01636"/>
    </source>
</evidence>
<dbReference type="EMBL" id="JAEPES010000003">
    <property type="protein sequence ID" value="MBK4348108.1"/>
    <property type="molecule type" value="Genomic_DNA"/>
</dbReference>
<comment type="caution">
    <text evidence="3">The sequence shown here is derived from an EMBL/GenBank/DDBJ whole genome shotgun (WGS) entry which is preliminary data.</text>
</comment>
<feature type="domain" description="Aminoglycoside phosphotransferase" evidence="1">
    <location>
        <begin position="46"/>
        <end position="235"/>
    </location>
</feature>
<evidence type="ECO:0000313" key="4">
    <source>
        <dbReference type="Proteomes" id="UP000636458"/>
    </source>
</evidence>
<dbReference type="InterPro" id="IPR002575">
    <property type="entry name" value="Aminoglycoside_PTrfase"/>
</dbReference>
<organism evidence="3 4">
    <name type="scientific">Lacisediminihabitans changchengi</name>
    <dbReference type="NCBI Taxonomy" id="2787634"/>
    <lineage>
        <taxon>Bacteria</taxon>
        <taxon>Bacillati</taxon>
        <taxon>Actinomycetota</taxon>
        <taxon>Actinomycetes</taxon>
        <taxon>Micrococcales</taxon>
        <taxon>Microbacteriaceae</taxon>
        <taxon>Lacisediminihabitans</taxon>
    </lineage>
</organism>
<dbReference type="InterPro" id="IPR051678">
    <property type="entry name" value="AGP_Transferase"/>
</dbReference>
<dbReference type="AlphaFoldDB" id="A0A934W2N9"/>